<dbReference type="Pfam" id="PF12224">
    <property type="entry name" value="Amidoligase_2"/>
    <property type="match status" value="1"/>
</dbReference>
<dbReference type="Proteomes" id="UP000078397">
    <property type="component" value="Unassembled WGS sequence"/>
</dbReference>
<evidence type="ECO:0000313" key="2">
    <source>
        <dbReference type="Proteomes" id="UP000078397"/>
    </source>
</evidence>
<dbReference type="PANTHER" id="PTHR36847">
    <property type="entry name" value="AMIDOLIGASE ENZYME"/>
    <property type="match status" value="1"/>
</dbReference>
<dbReference type="GeneID" id="28851240"/>
<dbReference type="GO" id="GO:0016874">
    <property type="term" value="F:ligase activity"/>
    <property type="evidence" value="ECO:0007669"/>
    <property type="project" value="UniProtKB-KW"/>
</dbReference>
<dbReference type="OrthoDB" id="4580074at2759"/>
<organism evidence="1 2">
    <name type="scientific">Pochonia chlamydosporia 170</name>
    <dbReference type="NCBI Taxonomy" id="1380566"/>
    <lineage>
        <taxon>Eukaryota</taxon>
        <taxon>Fungi</taxon>
        <taxon>Dikarya</taxon>
        <taxon>Ascomycota</taxon>
        <taxon>Pezizomycotina</taxon>
        <taxon>Sordariomycetes</taxon>
        <taxon>Hypocreomycetidae</taxon>
        <taxon>Hypocreales</taxon>
        <taxon>Clavicipitaceae</taxon>
        <taxon>Pochonia</taxon>
    </lineage>
</organism>
<protein>
    <submittedName>
        <fullName evidence="1">Amidoligase enzyme domain-containing protein</fullName>
    </submittedName>
</protein>
<evidence type="ECO:0000313" key="1">
    <source>
        <dbReference type="EMBL" id="OAQ67115.1"/>
    </source>
</evidence>
<accession>A0A179FN86</accession>
<dbReference type="InterPro" id="IPR022025">
    <property type="entry name" value="Amidoligase_2"/>
</dbReference>
<name>A0A179FN86_METCM</name>
<gene>
    <name evidence="1" type="ORF">VFPPC_08562</name>
</gene>
<dbReference type="EMBL" id="LSBJ02000004">
    <property type="protein sequence ID" value="OAQ67115.1"/>
    <property type="molecule type" value="Genomic_DNA"/>
</dbReference>
<dbReference type="AlphaFoldDB" id="A0A179FN86"/>
<comment type="caution">
    <text evidence="1">The sequence shown here is derived from an EMBL/GenBank/DDBJ whole genome shotgun (WGS) entry which is preliminary data.</text>
</comment>
<dbReference type="KEGG" id="pchm:VFPPC_08562"/>
<proteinExistence type="predicted"/>
<sequence length="236" mass="27431">MSEQIRFGVEFEMVVRPKEETIKLLESLFEFDHRDANVLQTHDLGCTDRRVPNRNAIVRFIESYLRQTGIEVNDSSACKKFLDDVDYTKWTVTTDPSITESGLGYGIEIISPVLISNLSAEISKCTGTWNSEMEMVWTAVEKYFDIVTETRHRCGTHVHMSPLLGFSTEQVRRFARFLYYLHSDITEHIPESRRKMRFSQPNFDIRPKPSLDELAEDVPLEQLISAMMPRLEDMQE</sequence>
<reference evidence="1 2" key="1">
    <citation type="journal article" date="2016" name="PLoS Pathog.">
        <title>Biosynthesis of antibiotic leucinostatins in bio-control fungus Purpureocillium lilacinum and their inhibition on phytophthora revealed by genome mining.</title>
        <authorList>
            <person name="Wang G."/>
            <person name="Liu Z."/>
            <person name="Lin R."/>
            <person name="Li E."/>
            <person name="Mao Z."/>
            <person name="Ling J."/>
            <person name="Yang Y."/>
            <person name="Yin W.B."/>
            <person name="Xie B."/>
        </authorList>
    </citation>
    <scope>NUCLEOTIDE SEQUENCE [LARGE SCALE GENOMIC DNA]</scope>
    <source>
        <strain evidence="1">170</strain>
    </source>
</reference>
<dbReference type="PANTHER" id="PTHR36847:SF1">
    <property type="entry name" value="AMIDOLIGASE ENZYME"/>
    <property type="match status" value="1"/>
</dbReference>
<dbReference type="RefSeq" id="XP_018144202.1">
    <property type="nucleotide sequence ID" value="XM_018287246.1"/>
</dbReference>
<keyword evidence="2" id="KW-1185">Reference proteome</keyword>